<evidence type="ECO:0000313" key="3">
    <source>
        <dbReference type="EMBL" id="PAP75820.1"/>
    </source>
</evidence>
<feature type="transmembrane region" description="Helical" evidence="2">
    <location>
        <begin position="334"/>
        <end position="356"/>
    </location>
</feature>
<protein>
    <recommendedName>
        <fullName evidence="5">Cell envelope integrity protein CreD</fullName>
    </recommendedName>
</protein>
<sequence>MFAVAFSTLLLALATLVFLGVRGLVRILLRRLDLLSPGPMIKRLVAIAFIFACCSVAWMILGGTVVHRTETSGASTRSDVGELWGGPQTQHAPTVARLGQRSRTVTRQEPTGRPDGSTRPVAETVTETTRTSVPLAGTDVDADLHLAHRKKGLMWYPTYAADVDGRFRVENDGEAGRFELTFPLPSGSSVFSDLAVEVDGKAVDVDAEGGRIRHAFDLKEGESSEVRVRYGSQGVGTWRYAFGGEHRGVEFDETGRPVPSASGVRTARDVRVAVTTDFDAIDFPDGTLSPTSKERVDGGWTLVWDHGTLVASADVGVEMPQRLNPGPWVSRVTFFAPVSLFLFFFGVFVLSVLRGVRLHPMHYFFLGAACFAFHLLLAYLVDHVSVATAMLIASAVSVGLVVSYVRLVAGLRFALVEVGGAQMVYLVAFAGTFFLEGMTGLAVTLLSVATLFVVMQATGRLDWEAVLARPESAGPGGSARRATPPAQAVPA</sequence>
<keyword evidence="4" id="KW-1185">Reference proteome</keyword>
<dbReference type="Proteomes" id="UP000216339">
    <property type="component" value="Unassembled WGS sequence"/>
</dbReference>
<feature type="transmembrane region" description="Helical" evidence="2">
    <location>
        <begin position="363"/>
        <end position="381"/>
    </location>
</feature>
<feature type="transmembrane region" description="Helical" evidence="2">
    <location>
        <begin position="41"/>
        <end position="61"/>
    </location>
</feature>
<comment type="caution">
    <text evidence="3">The sequence shown here is derived from an EMBL/GenBank/DDBJ whole genome shotgun (WGS) entry which is preliminary data.</text>
</comment>
<name>A0A271IXH5_9BACT</name>
<keyword evidence="2" id="KW-0472">Membrane</keyword>
<dbReference type="Pfam" id="PF06123">
    <property type="entry name" value="CreD"/>
    <property type="match status" value="1"/>
</dbReference>
<accession>A0A271IXH5</accession>
<organism evidence="3 4">
    <name type="scientific">Rubrivirga marina</name>
    <dbReference type="NCBI Taxonomy" id="1196024"/>
    <lineage>
        <taxon>Bacteria</taxon>
        <taxon>Pseudomonadati</taxon>
        <taxon>Rhodothermota</taxon>
        <taxon>Rhodothermia</taxon>
        <taxon>Rhodothermales</taxon>
        <taxon>Rubricoccaceae</taxon>
        <taxon>Rubrivirga</taxon>
    </lineage>
</organism>
<keyword evidence="2" id="KW-1133">Transmembrane helix</keyword>
<dbReference type="InterPro" id="IPR010364">
    <property type="entry name" value="Uncharacterised_IM_CreD"/>
</dbReference>
<dbReference type="AlphaFoldDB" id="A0A271IXH5"/>
<evidence type="ECO:0008006" key="5">
    <source>
        <dbReference type="Google" id="ProtNLM"/>
    </source>
</evidence>
<feature type="transmembrane region" description="Helical" evidence="2">
    <location>
        <begin position="6"/>
        <end position="29"/>
    </location>
</feature>
<feature type="region of interest" description="Disordered" evidence="1">
    <location>
        <begin position="471"/>
        <end position="491"/>
    </location>
</feature>
<dbReference type="PANTHER" id="PTHR30092">
    <property type="entry name" value="INNER MEMBRANE PROTEIN CRED"/>
    <property type="match status" value="1"/>
</dbReference>
<dbReference type="EMBL" id="MQWD01000001">
    <property type="protein sequence ID" value="PAP75820.1"/>
    <property type="molecule type" value="Genomic_DNA"/>
</dbReference>
<feature type="transmembrane region" description="Helical" evidence="2">
    <location>
        <begin position="387"/>
        <end position="407"/>
    </location>
</feature>
<dbReference type="OrthoDB" id="1522971at2"/>
<feature type="transmembrane region" description="Helical" evidence="2">
    <location>
        <begin position="414"/>
        <end position="435"/>
    </location>
</feature>
<evidence type="ECO:0000256" key="1">
    <source>
        <dbReference type="SAM" id="MobiDB-lite"/>
    </source>
</evidence>
<proteinExistence type="predicted"/>
<evidence type="ECO:0000313" key="4">
    <source>
        <dbReference type="Proteomes" id="UP000216339"/>
    </source>
</evidence>
<gene>
    <name evidence="3" type="ORF">BSZ37_04865</name>
</gene>
<dbReference type="RefSeq" id="WP_095509463.1">
    <property type="nucleotide sequence ID" value="NZ_MQWD01000001.1"/>
</dbReference>
<keyword evidence="2" id="KW-0812">Transmembrane</keyword>
<reference evidence="3 4" key="1">
    <citation type="submission" date="2016-11" db="EMBL/GenBank/DDBJ databases">
        <title>Study of marine rhodopsin-containing bacteria.</title>
        <authorList>
            <person name="Yoshizawa S."/>
            <person name="Kumagai Y."/>
            <person name="Kogure K."/>
        </authorList>
    </citation>
    <scope>NUCLEOTIDE SEQUENCE [LARGE SCALE GENOMIC DNA]</scope>
    <source>
        <strain evidence="3 4">SAORIC-28</strain>
    </source>
</reference>
<evidence type="ECO:0000256" key="2">
    <source>
        <dbReference type="SAM" id="Phobius"/>
    </source>
</evidence>
<feature type="region of interest" description="Disordered" evidence="1">
    <location>
        <begin position="97"/>
        <end position="129"/>
    </location>
</feature>
<dbReference type="GO" id="GO:0005886">
    <property type="term" value="C:plasma membrane"/>
    <property type="evidence" value="ECO:0007669"/>
    <property type="project" value="TreeGrafter"/>
</dbReference>
<dbReference type="PANTHER" id="PTHR30092:SF0">
    <property type="entry name" value="INNER MEMBRANE PROTEIN CRED"/>
    <property type="match status" value="1"/>
</dbReference>